<evidence type="ECO:0000256" key="4">
    <source>
        <dbReference type="ARBA" id="ARBA00022692"/>
    </source>
</evidence>
<keyword evidence="8" id="KW-0472">Membrane</keyword>
<comment type="caution">
    <text evidence="10">The sequence shown here is derived from an EMBL/GenBank/DDBJ whole genome shotgun (WGS) entry which is preliminary data.</text>
</comment>
<sequence length="263" mass="30205">MPLDNTSLFRARVKTIQMRQAARAKKERGDAIEEIKFTDSEPVDGTFCLPPSSYSIYSSKAEEIRRCLIELRDAVVARRQDYIATVGHCRGFALSTSRGMCEWERNELDDESERAIRQCSQLIRSFERQIRSDTQLRASDEAAHLEGVARILESYLRKIAKIITELRSVRVRKTAEMKKMIRLSTLVQIHKNKLRNEALAHEGESNGDENQTKLDRFHRETSSNSAPLPQESTSGLRKRRSGEKGTHFVLSRFYAAFLCLLIR</sequence>
<dbReference type="GO" id="GO:0031201">
    <property type="term" value="C:SNARE complex"/>
    <property type="evidence" value="ECO:0007669"/>
    <property type="project" value="TreeGrafter"/>
</dbReference>
<dbReference type="GO" id="GO:0006890">
    <property type="term" value="P:retrograde vesicle-mediated transport, Golgi to endoplasmic reticulum"/>
    <property type="evidence" value="ECO:0007669"/>
    <property type="project" value="TreeGrafter"/>
</dbReference>
<keyword evidence="4" id="KW-0812">Transmembrane</keyword>
<keyword evidence="7" id="KW-0175">Coiled coil</keyword>
<evidence type="ECO:0000256" key="7">
    <source>
        <dbReference type="ARBA" id="ARBA00023054"/>
    </source>
</evidence>
<organism evidence="10 11">
    <name type="scientific">Toxocara canis</name>
    <name type="common">Canine roundworm</name>
    <dbReference type="NCBI Taxonomy" id="6265"/>
    <lineage>
        <taxon>Eukaryota</taxon>
        <taxon>Metazoa</taxon>
        <taxon>Ecdysozoa</taxon>
        <taxon>Nematoda</taxon>
        <taxon>Chromadorea</taxon>
        <taxon>Rhabditida</taxon>
        <taxon>Spirurina</taxon>
        <taxon>Ascaridomorpha</taxon>
        <taxon>Ascaridoidea</taxon>
        <taxon>Toxocaridae</taxon>
        <taxon>Toxocara</taxon>
    </lineage>
</organism>
<dbReference type="OrthoDB" id="342981at2759"/>
<dbReference type="GO" id="GO:0015031">
    <property type="term" value="P:protein transport"/>
    <property type="evidence" value="ECO:0007669"/>
    <property type="project" value="UniProtKB-KW"/>
</dbReference>
<proteinExistence type="inferred from homology"/>
<evidence type="ECO:0000256" key="2">
    <source>
        <dbReference type="ARBA" id="ARBA00009063"/>
    </source>
</evidence>
<evidence type="ECO:0000313" key="10">
    <source>
        <dbReference type="EMBL" id="KHN81343.1"/>
    </source>
</evidence>
<keyword evidence="5" id="KW-0653">Protein transport</keyword>
<evidence type="ECO:0000256" key="6">
    <source>
        <dbReference type="ARBA" id="ARBA00022989"/>
    </source>
</evidence>
<name>A0A0B2VII2_TOXCA</name>
<evidence type="ECO:0000313" key="11">
    <source>
        <dbReference type="Proteomes" id="UP000031036"/>
    </source>
</evidence>
<reference evidence="10 11" key="1">
    <citation type="submission" date="2014-11" db="EMBL/GenBank/DDBJ databases">
        <title>Genetic blueprint of the zoonotic pathogen Toxocara canis.</title>
        <authorList>
            <person name="Zhu X.-Q."/>
            <person name="Korhonen P.K."/>
            <person name="Cai H."/>
            <person name="Young N.D."/>
            <person name="Nejsum P."/>
            <person name="von Samson-Himmelstjerna G."/>
            <person name="Boag P.R."/>
            <person name="Tan P."/>
            <person name="Li Q."/>
            <person name="Min J."/>
            <person name="Yang Y."/>
            <person name="Wang X."/>
            <person name="Fang X."/>
            <person name="Hall R.S."/>
            <person name="Hofmann A."/>
            <person name="Sternberg P.W."/>
            <person name="Jex A.R."/>
            <person name="Gasser R.B."/>
        </authorList>
    </citation>
    <scope>NUCLEOTIDE SEQUENCE [LARGE SCALE GENOMIC DNA]</scope>
    <source>
        <strain evidence="10">PN_DK_2014</strain>
    </source>
</reference>
<comment type="similarity">
    <text evidence="2">Belongs to the syntaxin family.</text>
</comment>
<evidence type="ECO:0000256" key="3">
    <source>
        <dbReference type="ARBA" id="ARBA00022448"/>
    </source>
</evidence>
<dbReference type="PANTHER" id="PTHR15959">
    <property type="entry name" value="SYNTAXIN-18"/>
    <property type="match status" value="1"/>
</dbReference>
<evidence type="ECO:0000256" key="9">
    <source>
        <dbReference type="SAM" id="MobiDB-lite"/>
    </source>
</evidence>
<dbReference type="Proteomes" id="UP000031036">
    <property type="component" value="Unassembled WGS sequence"/>
</dbReference>
<protein>
    <submittedName>
        <fullName evidence="10">Syntaxin-18</fullName>
    </submittedName>
</protein>
<accession>A0A0B2VII2</accession>
<comment type="subcellular location">
    <subcellularLocation>
        <location evidence="1">Membrane</location>
        <topology evidence="1">Single-pass type IV membrane protein</topology>
    </subcellularLocation>
</comment>
<dbReference type="PANTHER" id="PTHR15959:SF0">
    <property type="entry name" value="SYNTAXIN-18"/>
    <property type="match status" value="1"/>
</dbReference>
<dbReference type="AlphaFoldDB" id="A0A0B2VII2"/>
<dbReference type="GO" id="GO:0005783">
    <property type="term" value="C:endoplasmic reticulum"/>
    <property type="evidence" value="ECO:0007669"/>
    <property type="project" value="TreeGrafter"/>
</dbReference>
<keyword evidence="11" id="KW-1185">Reference proteome</keyword>
<gene>
    <name evidence="10" type="primary">STX18</name>
    <name evidence="10" type="ORF">Tcan_08523</name>
</gene>
<evidence type="ECO:0000256" key="5">
    <source>
        <dbReference type="ARBA" id="ARBA00022927"/>
    </source>
</evidence>
<evidence type="ECO:0000256" key="1">
    <source>
        <dbReference type="ARBA" id="ARBA00004211"/>
    </source>
</evidence>
<feature type="region of interest" description="Disordered" evidence="9">
    <location>
        <begin position="216"/>
        <end position="241"/>
    </location>
</feature>
<keyword evidence="6" id="KW-1133">Transmembrane helix</keyword>
<dbReference type="STRING" id="6265.A0A0B2VII2"/>
<feature type="compositionally biased region" description="Polar residues" evidence="9">
    <location>
        <begin position="222"/>
        <end position="235"/>
    </location>
</feature>
<evidence type="ECO:0000256" key="8">
    <source>
        <dbReference type="ARBA" id="ARBA00023136"/>
    </source>
</evidence>
<keyword evidence="3" id="KW-0813">Transport</keyword>
<dbReference type="EMBL" id="JPKZ01001543">
    <property type="protein sequence ID" value="KHN81343.1"/>
    <property type="molecule type" value="Genomic_DNA"/>
</dbReference>